<comment type="caution">
    <text evidence="1">The sequence shown here is derived from an EMBL/GenBank/DDBJ whole genome shotgun (WGS) entry which is preliminary data.</text>
</comment>
<accession>A0A399F9E5</accession>
<organism evidence="1 2">
    <name type="scientific">Meiothermus granaticius NBRC 107808</name>
    <dbReference type="NCBI Taxonomy" id="1227551"/>
    <lineage>
        <taxon>Bacteria</taxon>
        <taxon>Thermotogati</taxon>
        <taxon>Deinococcota</taxon>
        <taxon>Deinococci</taxon>
        <taxon>Thermales</taxon>
        <taxon>Thermaceae</taxon>
        <taxon>Meiothermus</taxon>
    </lineage>
</organism>
<name>A0A399F9E5_9DEIN</name>
<dbReference type="AlphaFoldDB" id="A0A399F9E5"/>
<sequence length="230" mass="24949">MGLGFLLLVGWAQSGLQAHTYLRLKGQTQPVWFICDGLQTPWVVAVGRPNAAGQVSVIRFSKTNPKQLGRQVYGLGQPDPGAGQIYYSLSQGGKAVGFVHAVNPGMLEHPELAFTPPILSLKLPSGEVSCRWALGTRFWGFSSRRSVLITQDSSGQLTYQSFNFLGASPSPGPSLEIRGGKATPGGFTFTHRGYTYSLHTSPDQPRLTVQKAGRLLLSETFIGFTRVEPR</sequence>
<dbReference type="EMBL" id="QWLB01000014">
    <property type="protein sequence ID" value="RIH92760.1"/>
    <property type="molecule type" value="Genomic_DNA"/>
</dbReference>
<protein>
    <submittedName>
        <fullName evidence="1">Uncharacterized protein</fullName>
    </submittedName>
</protein>
<gene>
    <name evidence="1" type="ORF">Mgrana_01298</name>
</gene>
<evidence type="ECO:0000313" key="1">
    <source>
        <dbReference type="EMBL" id="RIH92760.1"/>
    </source>
</evidence>
<dbReference type="Proteomes" id="UP000266178">
    <property type="component" value="Unassembled WGS sequence"/>
</dbReference>
<evidence type="ECO:0000313" key="2">
    <source>
        <dbReference type="Proteomes" id="UP000266178"/>
    </source>
</evidence>
<reference evidence="1 2" key="1">
    <citation type="submission" date="2018-08" db="EMBL/GenBank/DDBJ databases">
        <title>Meiothermus granaticius genome AF-68 sequencing project.</title>
        <authorList>
            <person name="Da Costa M.S."/>
            <person name="Albuquerque L."/>
            <person name="Raposo P."/>
            <person name="Froufe H.J.C."/>
            <person name="Barroso C.S."/>
            <person name="Egas C."/>
        </authorList>
    </citation>
    <scope>NUCLEOTIDE SEQUENCE [LARGE SCALE GENOMIC DNA]</scope>
    <source>
        <strain evidence="1 2">AF-68</strain>
    </source>
</reference>
<proteinExistence type="predicted"/>
<keyword evidence="2" id="KW-1185">Reference proteome</keyword>